<evidence type="ECO:0000256" key="1">
    <source>
        <dbReference type="SAM" id="MobiDB-lite"/>
    </source>
</evidence>
<feature type="compositionally biased region" description="Polar residues" evidence="1">
    <location>
        <begin position="278"/>
        <end position="295"/>
    </location>
</feature>
<name>A0A4S8M2R8_DENBC</name>
<feature type="region of interest" description="Disordered" evidence="1">
    <location>
        <begin position="231"/>
        <end position="263"/>
    </location>
</feature>
<feature type="compositionally biased region" description="Low complexity" evidence="1">
    <location>
        <begin position="325"/>
        <end position="342"/>
    </location>
</feature>
<feature type="region of interest" description="Disordered" evidence="1">
    <location>
        <begin position="277"/>
        <end position="299"/>
    </location>
</feature>
<organism evidence="2 3">
    <name type="scientific">Dendrothele bispora (strain CBS 962.96)</name>
    <dbReference type="NCBI Taxonomy" id="1314807"/>
    <lineage>
        <taxon>Eukaryota</taxon>
        <taxon>Fungi</taxon>
        <taxon>Dikarya</taxon>
        <taxon>Basidiomycota</taxon>
        <taxon>Agaricomycotina</taxon>
        <taxon>Agaricomycetes</taxon>
        <taxon>Agaricomycetidae</taxon>
        <taxon>Agaricales</taxon>
        <taxon>Agaricales incertae sedis</taxon>
        <taxon>Dendrothele</taxon>
    </lineage>
</organism>
<dbReference type="Proteomes" id="UP000297245">
    <property type="component" value="Unassembled WGS sequence"/>
</dbReference>
<reference evidence="2 3" key="1">
    <citation type="journal article" date="2019" name="Nat. Ecol. Evol.">
        <title>Megaphylogeny resolves global patterns of mushroom evolution.</title>
        <authorList>
            <person name="Varga T."/>
            <person name="Krizsan K."/>
            <person name="Foldi C."/>
            <person name="Dima B."/>
            <person name="Sanchez-Garcia M."/>
            <person name="Sanchez-Ramirez S."/>
            <person name="Szollosi G.J."/>
            <person name="Szarkandi J.G."/>
            <person name="Papp V."/>
            <person name="Albert L."/>
            <person name="Andreopoulos W."/>
            <person name="Angelini C."/>
            <person name="Antonin V."/>
            <person name="Barry K.W."/>
            <person name="Bougher N.L."/>
            <person name="Buchanan P."/>
            <person name="Buyck B."/>
            <person name="Bense V."/>
            <person name="Catcheside P."/>
            <person name="Chovatia M."/>
            <person name="Cooper J."/>
            <person name="Damon W."/>
            <person name="Desjardin D."/>
            <person name="Finy P."/>
            <person name="Geml J."/>
            <person name="Haridas S."/>
            <person name="Hughes K."/>
            <person name="Justo A."/>
            <person name="Karasinski D."/>
            <person name="Kautmanova I."/>
            <person name="Kiss B."/>
            <person name="Kocsube S."/>
            <person name="Kotiranta H."/>
            <person name="LaButti K.M."/>
            <person name="Lechner B.E."/>
            <person name="Liimatainen K."/>
            <person name="Lipzen A."/>
            <person name="Lukacs Z."/>
            <person name="Mihaltcheva S."/>
            <person name="Morgado L.N."/>
            <person name="Niskanen T."/>
            <person name="Noordeloos M.E."/>
            <person name="Ohm R.A."/>
            <person name="Ortiz-Santana B."/>
            <person name="Ovrebo C."/>
            <person name="Racz N."/>
            <person name="Riley R."/>
            <person name="Savchenko A."/>
            <person name="Shiryaev A."/>
            <person name="Soop K."/>
            <person name="Spirin V."/>
            <person name="Szebenyi C."/>
            <person name="Tomsovsky M."/>
            <person name="Tulloss R.E."/>
            <person name="Uehling J."/>
            <person name="Grigoriev I.V."/>
            <person name="Vagvolgyi C."/>
            <person name="Papp T."/>
            <person name="Martin F.M."/>
            <person name="Miettinen O."/>
            <person name="Hibbett D.S."/>
            <person name="Nagy L.G."/>
        </authorList>
    </citation>
    <scope>NUCLEOTIDE SEQUENCE [LARGE SCALE GENOMIC DNA]</scope>
    <source>
        <strain evidence="2 3">CBS 962.96</strain>
    </source>
</reference>
<sequence length="390" mass="41931">MAKLMAVERRLINVKPSPEAYQIPDSLKAVLKKNPQWGLTPAVSGDKLKLKIINKKISAQFIHHRNDAKDVIAASLGKFDEAKSKFDISGTGIIDLSEQLILLRIVPLSSRWIRMTSSTAVPLSNEISKGHDRMLMILLSDIAVEGVWANTFGRVEMGDVGGGEYGQWAGCIEIGNHQQPVDEEQQKEIEMALDSGSGPLSPQNDVHVGATISVASDSSLTPIYIVGVTTTTTSPHSSEFPSTATFSASSVSPLSSPVPSTPIQQSFTASDALPLPSTHLSIPSTPNQQSFTDSNALPLPSTHLLQQNLHPHLYPHSHLQGHCTSVSGDGPNSDSSSSVDNNATADLTISSSDDSQPSLSFSSSTSTPPNEKANDIDAPFLRRLRKYWTY</sequence>
<dbReference type="OrthoDB" id="3267821at2759"/>
<feature type="compositionally biased region" description="Low complexity" evidence="1">
    <location>
        <begin position="350"/>
        <end position="369"/>
    </location>
</feature>
<feature type="compositionally biased region" description="Polar residues" evidence="1">
    <location>
        <begin position="231"/>
        <end position="246"/>
    </location>
</feature>
<evidence type="ECO:0000313" key="3">
    <source>
        <dbReference type="Proteomes" id="UP000297245"/>
    </source>
</evidence>
<evidence type="ECO:0000313" key="2">
    <source>
        <dbReference type="EMBL" id="THU96412.1"/>
    </source>
</evidence>
<dbReference type="AlphaFoldDB" id="A0A4S8M2R8"/>
<gene>
    <name evidence="2" type="ORF">K435DRAFT_858626</name>
</gene>
<dbReference type="EMBL" id="ML179178">
    <property type="protein sequence ID" value="THU96412.1"/>
    <property type="molecule type" value="Genomic_DNA"/>
</dbReference>
<feature type="compositionally biased region" description="Low complexity" evidence="1">
    <location>
        <begin position="247"/>
        <end position="262"/>
    </location>
</feature>
<protein>
    <submittedName>
        <fullName evidence="2">Uncharacterized protein</fullName>
    </submittedName>
</protein>
<feature type="region of interest" description="Disordered" evidence="1">
    <location>
        <begin position="315"/>
        <end position="377"/>
    </location>
</feature>
<proteinExistence type="predicted"/>
<keyword evidence="3" id="KW-1185">Reference proteome</keyword>
<accession>A0A4S8M2R8</accession>